<feature type="binding site" evidence="9">
    <location>
        <position position="85"/>
    </location>
    <ligand>
        <name>Mg(2+)</name>
        <dbReference type="ChEBI" id="CHEBI:18420"/>
        <label>1</label>
        <note>catalytic</note>
    </ligand>
</feature>
<dbReference type="GO" id="GO:0006020">
    <property type="term" value="P:inositol metabolic process"/>
    <property type="evidence" value="ECO:0007669"/>
    <property type="project" value="TreeGrafter"/>
</dbReference>
<evidence type="ECO:0000256" key="3">
    <source>
        <dbReference type="ARBA" id="ARBA00009759"/>
    </source>
</evidence>
<feature type="binding site" evidence="9">
    <location>
        <position position="206"/>
    </location>
    <ligand>
        <name>Mg(2+)</name>
        <dbReference type="ChEBI" id="CHEBI:18420"/>
        <label>1</label>
        <note>catalytic</note>
    </ligand>
</feature>
<dbReference type="AlphaFoldDB" id="A0A2T6ATC2"/>
<dbReference type="PROSITE" id="PS00629">
    <property type="entry name" value="IMP_1"/>
    <property type="match status" value="1"/>
</dbReference>
<protein>
    <recommendedName>
        <fullName evidence="5">Inositol-1-monophosphatase</fullName>
        <ecNumber evidence="4">3.1.3.25</ecNumber>
    </recommendedName>
</protein>
<evidence type="ECO:0000256" key="8">
    <source>
        <dbReference type="ARBA" id="ARBA00022842"/>
    </source>
</evidence>
<feature type="binding site" evidence="9">
    <location>
        <position position="84"/>
    </location>
    <ligand>
        <name>Mg(2+)</name>
        <dbReference type="ChEBI" id="CHEBI:18420"/>
        <label>1</label>
        <note>catalytic</note>
    </ligand>
</feature>
<feature type="binding site" evidence="9">
    <location>
        <position position="66"/>
    </location>
    <ligand>
        <name>Mg(2+)</name>
        <dbReference type="ChEBI" id="CHEBI:18420"/>
        <label>1</label>
        <note>catalytic</note>
    </ligand>
</feature>
<keyword evidence="7" id="KW-0378">Hydrolase</keyword>
<accession>A0A2T6ATC2</accession>
<keyword evidence="6 9" id="KW-0479">Metal-binding</keyword>
<reference evidence="10 11" key="1">
    <citation type="submission" date="2018-04" db="EMBL/GenBank/DDBJ databases">
        <title>Genomic Encyclopedia of Archaeal and Bacterial Type Strains, Phase II (KMG-II): from individual species to whole genera.</title>
        <authorList>
            <person name="Goeker M."/>
        </authorList>
    </citation>
    <scope>NUCLEOTIDE SEQUENCE [LARGE SCALE GENOMIC DNA]</scope>
    <source>
        <strain evidence="10 11">DSM 21823</strain>
    </source>
</reference>
<sequence length="255" mass="27357">MTQTLLAQAIAIAERASAIPMAHFRKPLELVAKEDDSPVTIADRGTERFIRDALAEAFPQDGIFGEEYGVTEGQSDATWIIDPIDGTRSFITGHPLFGMLLGRLVAGVPQIGVVRMPALNETFAGARGHGATLNGTSIAVRQTRDLAQAMVYINEAEKIEAADPARFARLCRVGHTRRMAYDCYPHALVAAGQIDVVVDCGLQPYDYLPLIALVEAAGGLICDWQGKALTLESDGRVITAATPELRDAMIALLAA</sequence>
<keyword evidence="8 9" id="KW-0460">Magnesium</keyword>
<dbReference type="EMBL" id="QBKP01000014">
    <property type="protein sequence ID" value="PTX47067.1"/>
    <property type="molecule type" value="Genomic_DNA"/>
</dbReference>
<dbReference type="InterPro" id="IPR020583">
    <property type="entry name" value="Inositol_monoP_metal-BS"/>
</dbReference>
<dbReference type="Pfam" id="PF00459">
    <property type="entry name" value="Inositol_P"/>
    <property type="match status" value="1"/>
</dbReference>
<feature type="binding site" evidence="9">
    <location>
        <position position="82"/>
    </location>
    <ligand>
        <name>Mg(2+)</name>
        <dbReference type="ChEBI" id="CHEBI:18420"/>
        <label>1</label>
        <note>catalytic</note>
    </ligand>
</feature>
<dbReference type="OrthoDB" id="9785695at2"/>
<dbReference type="GO" id="GO:0008934">
    <property type="term" value="F:inositol monophosphate 1-phosphatase activity"/>
    <property type="evidence" value="ECO:0007669"/>
    <property type="project" value="TreeGrafter"/>
</dbReference>
<evidence type="ECO:0000256" key="7">
    <source>
        <dbReference type="ARBA" id="ARBA00022801"/>
    </source>
</evidence>
<dbReference type="FunFam" id="3.30.540.10:FF:000003">
    <property type="entry name" value="Inositol-1-monophosphatase"/>
    <property type="match status" value="1"/>
</dbReference>
<evidence type="ECO:0000256" key="9">
    <source>
        <dbReference type="PIRSR" id="PIRSR600760-2"/>
    </source>
</evidence>
<dbReference type="GO" id="GO:0046872">
    <property type="term" value="F:metal ion binding"/>
    <property type="evidence" value="ECO:0007669"/>
    <property type="project" value="UniProtKB-KW"/>
</dbReference>
<name>A0A2T6ATC2_9RHOB</name>
<organism evidence="10 11">
    <name type="scientific">Gemmobacter caeni</name>
    <dbReference type="NCBI Taxonomy" id="589035"/>
    <lineage>
        <taxon>Bacteria</taxon>
        <taxon>Pseudomonadati</taxon>
        <taxon>Pseudomonadota</taxon>
        <taxon>Alphaproteobacteria</taxon>
        <taxon>Rhodobacterales</taxon>
        <taxon>Paracoccaceae</taxon>
        <taxon>Gemmobacter</taxon>
    </lineage>
</organism>
<dbReference type="GO" id="GO:0007165">
    <property type="term" value="P:signal transduction"/>
    <property type="evidence" value="ECO:0007669"/>
    <property type="project" value="TreeGrafter"/>
</dbReference>
<dbReference type="Proteomes" id="UP000244224">
    <property type="component" value="Unassembled WGS sequence"/>
</dbReference>
<comment type="cofactor">
    <cofactor evidence="2 9">
        <name>Mg(2+)</name>
        <dbReference type="ChEBI" id="CHEBI:18420"/>
    </cofactor>
</comment>
<gene>
    <name evidence="10" type="ORF">C8N34_11487</name>
</gene>
<dbReference type="RefSeq" id="WP_108130070.1">
    <property type="nucleotide sequence ID" value="NZ_QBKP01000014.1"/>
</dbReference>
<comment type="caution">
    <text evidence="10">The sequence shown here is derived from an EMBL/GenBank/DDBJ whole genome shotgun (WGS) entry which is preliminary data.</text>
</comment>
<evidence type="ECO:0000256" key="6">
    <source>
        <dbReference type="ARBA" id="ARBA00022723"/>
    </source>
</evidence>
<comment type="similarity">
    <text evidence="3">Belongs to the inositol monophosphatase superfamily.</text>
</comment>
<proteinExistence type="inferred from homology"/>
<keyword evidence="11" id="KW-1185">Reference proteome</keyword>
<dbReference type="Gene3D" id="3.30.540.10">
    <property type="entry name" value="Fructose-1,6-Bisphosphatase, subunit A, domain 1"/>
    <property type="match status" value="1"/>
</dbReference>
<dbReference type="PANTHER" id="PTHR20854">
    <property type="entry name" value="INOSITOL MONOPHOSPHATASE"/>
    <property type="match status" value="1"/>
</dbReference>
<dbReference type="PRINTS" id="PR00377">
    <property type="entry name" value="IMPHPHTASES"/>
</dbReference>
<evidence type="ECO:0000313" key="11">
    <source>
        <dbReference type="Proteomes" id="UP000244224"/>
    </source>
</evidence>
<dbReference type="SUPFAM" id="SSF56655">
    <property type="entry name" value="Carbohydrate phosphatase"/>
    <property type="match status" value="1"/>
</dbReference>
<dbReference type="InterPro" id="IPR000760">
    <property type="entry name" value="Inositol_monophosphatase-like"/>
</dbReference>
<dbReference type="EC" id="3.1.3.25" evidence="4"/>
<evidence type="ECO:0000313" key="10">
    <source>
        <dbReference type="EMBL" id="PTX47067.1"/>
    </source>
</evidence>
<dbReference type="PANTHER" id="PTHR20854:SF4">
    <property type="entry name" value="INOSITOL-1-MONOPHOSPHATASE-RELATED"/>
    <property type="match status" value="1"/>
</dbReference>
<dbReference type="Gene3D" id="3.40.190.80">
    <property type="match status" value="1"/>
</dbReference>
<evidence type="ECO:0000256" key="2">
    <source>
        <dbReference type="ARBA" id="ARBA00001946"/>
    </source>
</evidence>
<comment type="catalytic activity">
    <reaction evidence="1">
        <text>a myo-inositol phosphate + H2O = myo-inositol + phosphate</text>
        <dbReference type="Rhea" id="RHEA:24056"/>
        <dbReference type="ChEBI" id="CHEBI:15377"/>
        <dbReference type="ChEBI" id="CHEBI:17268"/>
        <dbReference type="ChEBI" id="CHEBI:43474"/>
        <dbReference type="ChEBI" id="CHEBI:84139"/>
        <dbReference type="EC" id="3.1.3.25"/>
    </reaction>
</comment>
<evidence type="ECO:0000256" key="4">
    <source>
        <dbReference type="ARBA" id="ARBA00013106"/>
    </source>
</evidence>
<evidence type="ECO:0000256" key="5">
    <source>
        <dbReference type="ARBA" id="ARBA00019784"/>
    </source>
</evidence>
<evidence type="ECO:0000256" key="1">
    <source>
        <dbReference type="ARBA" id="ARBA00001033"/>
    </source>
</evidence>